<feature type="transmembrane region" description="Helical" evidence="8">
    <location>
        <begin position="208"/>
        <end position="226"/>
    </location>
</feature>
<sequence length="260" mass="27412">MFEFRTAHTLLELTLLFFVGAVASAINAVAGGGSLLTYPFLTVGLGIAPVTANASNSVALWPGSLAGALGLLNQLARTGRYFWKFALPTAIGAAVGAELLVHTSQRSFVRIVPWLILISAVVIAAQPRIKTWTTTVSHHASSVWSLGLQVLVAIYGGYFGAGMGIMMLAAFALSVEGDIHELNAIKNWLALLINLVASVYFISVGIVLVHIALVLAAGAIVGGLVAARLSQRIESERLRVAIAIYGFAMAAFFFYRALGA</sequence>
<reference evidence="9" key="1">
    <citation type="submission" date="2020-07" db="EMBL/GenBank/DDBJ databases">
        <title>Huge and variable diversity of episymbiotic CPR bacteria and DPANN archaea in groundwater ecosystems.</title>
        <authorList>
            <person name="He C.Y."/>
            <person name="Keren R."/>
            <person name="Whittaker M."/>
            <person name="Farag I.F."/>
            <person name="Doudna J."/>
            <person name="Cate J.H.D."/>
            <person name="Banfield J.F."/>
        </authorList>
    </citation>
    <scope>NUCLEOTIDE SEQUENCE</scope>
    <source>
        <strain evidence="9">NC_groundwater_17_Pr7_B-0.1um_64_12</strain>
    </source>
</reference>
<dbReference type="Proteomes" id="UP000727962">
    <property type="component" value="Unassembled WGS sequence"/>
</dbReference>
<keyword evidence="5 8" id="KW-0812">Transmembrane</keyword>
<feature type="transmembrane region" description="Helical" evidence="8">
    <location>
        <begin position="59"/>
        <end position="76"/>
    </location>
</feature>
<evidence type="ECO:0000256" key="1">
    <source>
        <dbReference type="ARBA" id="ARBA00004651"/>
    </source>
</evidence>
<keyword evidence="7 8" id="KW-0472">Membrane</keyword>
<feature type="transmembrane region" description="Helical" evidence="8">
    <location>
        <begin position="82"/>
        <end position="101"/>
    </location>
</feature>
<feature type="transmembrane region" description="Helical" evidence="8">
    <location>
        <begin position="108"/>
        <end position="126"/>
    </location>
</feature>
<dbReference type="AlphaFoldDB" id="A0A931LV68"/>
<dbReference type="EMBL" id="JACOSL010000039">
    <property type="protein sequence ID" value="MBI1756768.1"/>
    <property type="molecule type" value="Genomic_DNA"/>
</dbReference>
<name>A0A931LV68_FIMGI</name>
<dbReference type="InterPro" id="IPR052017">
    <property type="entry name" value="TSUP"/>
</dbReference>
<comment type="similarity">
    <text evidence="2 8">Belongs to the 4-toluene sulfonate uptake permease (TSUP) (TC 2.A.102) family.</text>
</comment>
<dbReference type="InterPro" id="IPR002781">
    <property type="entry name" value="TM_pro_TauE-like"/>
</dbReference>
<dbReference type="Pfam" id="PF01925">
    <property type="entry name" value="TauE"/>
    <property type="match status" value="1"/>
</dbReference>
<evidence type="ECO:0000256" key="8">
    <source>
        <dbReference type="RuleBase" id="RU363041"/>
    </source>
</evidence>
<feature type="transmembrane region" description="Helical" evidence="8">
    <location>
        <begin position="185"/>
        <end position="202"/>
    </location>
</feature>
<evidence type="ECO:0000256" key="4">
    <source>
        <dbReference type="ARBA" id="ARBA00022475"/>
    </source>
</evidence>
<evidence type="ECO:0000313" key="10">
    <source>
        <dbReference type="Proteomes" id="UP000727962"/>
    </source>
</evidence>
<evidence type="ECO:0000256" key="2">
    <source>
        <dbReference type="ARBA" id="ARBA00009142"/>
    </source>
</evidence>
<evidence type="ECO:0000256" key="5">
    <source>
        <dbReference type="ARBA" id="ARBA00022692"/>
    </source>
</evidence>
<gene>
    <name evidence="9" type="ORF">HYR64_06640</name>
</gene>
<comment type="caution">
    <text evidence="9">The sequence shown here is derived from an EMBL/GenBank/DDBJ whole genome shotgun (WGS) entry which is preliminary data.</text>
</comment>
<feature type="transmembrane region" description="Helical" evidence="8">
    <location>
        <begin position="238"/>
        <end position="258"/>
    </location>
</feature>
<evidence type="ECO:0000313" key="9">
    <source>
        <dbReference type="EMBL" id="MBI1756768.1"/>
    </source>
</evidence>
<proteinExistence type="inferred from homology"/>
<evidence type="ECO:0000256" key="3">
    <source>
        <dbReference type="ARBA" id="ARBA00022448"/>
    </source>
</evidence>
<keyword evidence="4 8" id="KW-1003">Cell membrane</keyword>
<evidence type="ECO:0000256" key="7">
    <source>
        <dbReference type="ARBA" id="ARBA00023136"/>
    </source>
</evidence>
<accession>A0A931LV68</accession>
<feature type="transmembrane region" description="Helical" evidence="8">
    <location>
        <begin position="146"/>
        <end position="173"/>
    </location>
</feature>
<organism evidence="9 10">
    <name type="scientific">Fimbriimonas ginsengisoli</name>
    <dbReference type="NCBI Taxonomy" id="1005039"/>
    <lineage>
        <taxon>Bacteria</taxon>
        <taxon>Bacillati</taxon>
        <taxon>Armatimonadota</taxon>
        <taxon>Fimbriimonadia</taxon>
        <taxon>Fimbriimonadales</taxon>
        <taxon>Fimbriimonadaceae</taxon>
        <taxon>Fimbriimonas</taxon>
    </lineage>
</organism>
<protein>
    <recommendedName>
        <fullName evidence="8">Probable membrane transporter protein</fullName>
    </recommendedName>
</protein>
<comment type="subcellular location">
    <subcellularLocation>
        <location evidence="1 8">Cell membrane</location>
        <topology evidence="1 8">Multi-pass membrane protein</topology>
    </subcellularLocation>
</comment>
<dbReference type="GO" id="GO:0005886">
    <property type="term" value="C:plasma membrane"/>
    <property type="evidence" value="ECO:0007669"/>
    <property type="project" value="UniProtKB-SubCell"/>
</dbReference>
<keyword evidence="3" id="KW-0813">Transport</keyword>
<dbReference type="PANTHER" id="PTHR30269:SF0">
    <property type="entry name" value="MEMBRANE TRANSPORTER PROTEIN YFCA-RELATED"/>
    <property type="match status" value="1"/>
</dbReference>
<keyword evidence="6 8" id="KW-1133">Transmembrane helix</keyword>
<dbReference type="PANTHER" id="PTHR30269">
    <property type="entry name" value="TRANSMEMBRANE PROTEIN YFCA"/>
    <property type="match status" value="1"/>
</dbReference>
<evidence type="ECO:0000256" key="6">
    <source>
        <dbReference type="ARBA" id="ARBA00022989"/>
    </source>
</evidence>